<organism evidence="5 6">
    <name type="scientific">Labrys neptuniae</name>
    <dbReference type="NCBI Taxonomy" id="376174"/>
    <lineage>
        <taxon>Bacteria</taxon>
        <taxon>Pseudomonadati</taxon>
        <taxon>Pseudomonadota</taxon>
        <taxon>Alphaproteobacteria</taxon>
        <taxon>Hyphomicrobiales</taxon>
        <taxon>Xanthobacteraceae</taxon>
        <taxon>Labrys</taxon>
    </lineage>
</organism>
<evidence type="ECO:0000259" key="4">
    <source>
        <dbReference type="PROSITE" id="PS50932"/>
    </source>
</evidence>
<dbReference type="Pfam" id="PF13377">
    <property type="entry name" value="Peripla_BP_3"/>
    <property type="match status" value="1"/>
</dbReference>
<dbReference type="Pfam" id="PF00356">
    <property type="entry name" value="LacI"/>
    <property type="match status" value="1"/>
</dbReference>
<gene>
    <name evidence="5" type="ORF">ACETRX_35190</name>
</gene>
<sequence length="357" mass="37555">MKRSSKNSVGLADVALAAGVSTATVSLALQEGSRISASTRERVRLAIEQTGYRYNRAAAKLRTGQSFTVGLLITDIANPYFAALAAGAETVLDERGYMTFLLNSNDIGDRQARQLNKLMEHGVDGVLLSPADGTDLTTVQYLVDHGVPVVQVSRWVEGLSCDVVQPDNAALAAEATRHLIALGHRRIAFLGGTPSRSARVERLAGYTRALAEAGIAYDPELTPTGPPTRASGSILLRHVVGGTIPPTAALCYHDLMALGALQAARELGLRVGEDFAIIGFDDIAEAAICDPPLTTVHIDAESIGRSAAQHLLARLEGSVGPASRTIIPAHLVMRGSCGSHRFSPLPGAGSDTPGKRQ</sequence>
<comment type="caution">
    <text evidence="5">The sequence shown here is derived from an EMBL/GenBank/DDBJ whole genome shotgun (WGS) entry which is preliminary data.</text>
</comment>
<dbReference type="PROSITE" id="PS50932">
    <property type="entry name" value="HTH_LACI_2"/>
    <property type="match status" value="1"/>
</dbReference>
<evidence type="ECO:0000313" key="6">
    <source>
        <dbReference type="Proteomes" id="UP001595190"/>
    </source>
</evidence>
<dbReference type="Proteomes" id="UP001595190">
    <property type="component" value="Unassembled WGS sequence"/>
</dbReference>
<dbReference type="RefSeq" id="WP_394315487.1">
    <property type="nucleotide sequence ID" value="NZ_JBHGPK010000050.1"/>
</dbReference>
<dbReference type="CDD" id="cd06289">
    <property type="entry name" value="PBP1_MalI-like"/>
    <property type="match status" value="1"/>
</dbReference>
<keyword evidence="2 5" id="KW-0238">DNA-binding</keyword>
<dbReference type="SUPFAM" id="SSF47413">
    <property type="entry name" value="lambda repressor-like DNA-binding domains"/>
    <property type="match status" value="1"/>
</dbReference>
<reference evidence="5 6" key="1">
    <citation type="submission" date="2024-09" db="EMBL/GenBank/DDBJ databases">
        <title>Description of Labrys sedimenti sp. nov., isolated from a diclofenac-degrading enrichment culture, and genome-based reclassification of Labrys portucalensis as a later heterotypic synonym of Labrys neptuniae.</title>
        <authorList>
            <person name="Tancsics A."/>
            <person name="Csepanyi A."/>
        </authorList>
    </citation>
    <scope>NUCLEOTIDE SEQUENCE [LARGE SCALE GENOMIC DNA]</scope>
    <source>
        <strain evidence="5 6">LMG 23412</strain>
    </source>
</reference>
<dbReference type="EMBL" id="JBHGPK010000050">
    <property type="protein sequence ID" value="MFC2254886.1"/>
    <property type="molecule type" value="Genomic_DNA"/>
</dbReference>
<dbReference type="InterPro" id="IPR028082">
    <property type="entry name" value="Peripla_BP_I"/>
</dbReference>
<dbReference type="GO" id="GO:0003677">
    <property type="term" value="F:DNA binding"/>
    <property type="evidence" value="ECO:0007669"/>
    <property type="project" value="UniProtKB-KW"/>
</dbReference>
<evidence type="ECO:0000313" key="5">
    <source>
        <dbReference type="EMBL" id="MFC2254886.1"/>
    </source>
</evidence>
<dbReference type="SUPFAM" id="SSF53822">
    <property type="entry name" value="Periplasmic binding protein-like I"/>
    <property type="match status" value="1"/>
</dbReference>
<keyword evidence="1" id="KW-0805">Transcription regulation</keyword>
<feature type="domain" description="HTH lacI-type" evidence="4">
    <location>
        <begin position="9"/>
        <end position="63"/>
    </location>
</feature>
<dbReference type="InterPro" id="IPR046335">
    <property type="entry name" value="LacI/GalR-like_sensor"/>
</dbReference>
<accession>A0ABV6ZRX3</accession>
<dbReference type="PANTHER" id="PTHR30146:SF109">
    <property type="entry name" value="HTH-TYPE TRANSCRIPTIONAL REGULATOR GALS"/>
    <property type="match status" value="1"/>
</dbReference>
<dbReference type="CDD" id="cd01392">
    <property type="entry name" value="HTH_LacI"/>
    <property type="match status" value="1"/>
</dbReference>
<dbReference type="PROSITE" id="PS00356">
    <property type="entry name" value="HTH_LACI_1"/>
    <property type="match status" value="1"/>
</dbReference>
<dbReference type="PANTHER" id="PTHR30146">
    <property type="entry name" value="LACI-RELATED TRANSCRIPTIONAL REPRESSOR"/>
    <property type="match status" value="1"/>
</dbReference>
<protein>
    <submittedName>
        <fullName evidence="5">LacI family DNA-binding transcriptional regulator</fullName>
    </submittedName>
</protein>
<evidence type="ECO:0000256" key="3">
    <source>
        <dbReference type="ARBA" id="ARBA00023163"/>
    </source>
</evidence>
<dbReference type="SMART" id="SM00354">
    <property type="entry name" value="HTH_LACI"/>
    <property type="match status" value="1"/>
</dbReference>
<dbReference type="InterPro" id="IPR000843">
    <property type="entry name" value="HTH_LacI"/>
</dbReference>
<evidence type="ECO:0000256" key="1">
    <source>
        <dbReference type="ARBA" id="ARBA00023015"/>
    </source>
</evidence>
<dbReference type="Gene3D" id="1.10.260.40">
    <property type="entry name" value="lambda repressor-like DNA-binding domains"/>
    <property type="match status" value="1"/>
</dbReference>
<dbReference type="Gene3D" id="3.40.50.2300">
    <property type="match status" value="2"/>
</dbReference>
<evidence type="ECO:0000256" key="2">
    <source>
        <dbReference type="ARBA" id="ARBA00023125"/>
    </source>
</evidence>
<keyword evidence="3" id="KW-0804">Transcription</keyword>
<name>A0ABV6ZRX3_9HYPH</name>
<dbReference type="InterPro" id="IPR010982">
    <property type="entry name" value="Lambda_DNA-bd_dom_sf"/>
</dbReference>
<proteinExistence type="predicted"/>